<dbReference type="SUPFAM" id="SSF48498">
    <property type="entry name" value="Tetracyclin repressor-like, C-terminal domain"/>
    <property type="match status" value="1"/>
</dbReference>
<dbReference type="InterPro" id="IPR036271">
    <property type="entry name" value="Tet_transcr_reg_TetR-rel_C_sf"/>
</dbReference>
<gene>
    <name evidence="2" type="ORF">LVY72_07880</name>
</gene>
<dbReference type="EMBL" id="JAKLTQ010000004">
    <property type="protein sequence ID" value="MCG2621836.1"/>
    <property type="molecule type" value="Genomic_DNA"/>
</dbReference>
<organism evidence="2 3">
    <name type="scientific">Arthrobacter hankyongi</name>
    <dbReference type="NCBI Taxonomy" id="2904801"/>
    <lineage>
        <taxon>Bacteria</taxon>
        <taxon>Bacillati</taxon>
        <taxon>Actinomycetota</taxon>
        <taxon>Actinomycetes</taxon>
        <taxon>Micrococcales</taxon>
        <taxon>Micrococcaceae</taxon>
        <taxon>Arthrobacter</taxon>
    </lineage>
</organism>
<comment type="caution">
    <text evidence="2">The sequence shown here is derived from an EMBL/GenBank/DDBJ whole genome shotgun (WGS) entry which is preliminary data.</text>
</comment>
<accession>A0ABS9L589</accession>
<proteinExistence type="predicted"/>
<dbReference type="InterPro" id="IPR041490">
    <property type="entry name" value="KstR2_TetR_C"/>
</dbReference>
<sequence>MLVSFVTYVRDSVDATEPVSRLAQTVAAHVTWQLEQAEVASAYAATVGMKALLTDLSDEHQTKLIGIQREYMRDLRSTLAAGRASGKFEYSDEGVAAYAIVTMCEYVHVWFKPDGRMTVGQVTRQMVNLALRSVGADEEAAGGRFSGTVSGALAASASG</sequence>
<evidence type="ECO:0000259" key="1">
    <source>
        <dbReference type="Pfam" id="PF17932"/>
    </source>
</evidence>
<dbReference type="Proteomes" id="UP001165368">
    <property type="component" value="Unassembled WGS sequence"/>
</dbReference>
<feature type="domain" description="HTH-type transcriptional repressor KstR2 C-terminal" evidence="1">
    <location>
        <begin position="17"/>
        <end position="134"/>
    </location>
</feature>
<dbReference type="Gene3D" id="1.10.357.10">
    <property type="entry name" value="Tetracycline Repressor, domain 2"/>
    <property type="match status" value="1"/>
</dbReference>
<reference evidence="2" key="1">
    <citation type="submission" date="2022-01" db="EMBL/GenBank/DDBJ databases">
        <authorList>
            <person name="Jo J.-H."/>
            <person name="Im W.-T."/>
        </authorList>
    </citation>
    <scope>NUCLEOTIDE SEQUENCE</scope>
    <source>
        <strain evidence="2">I2-34</strain>
    </source>
</reference>
<evidence type="ECO:0000313" key="2">
    <source>
        <dbReference type="EMBL" id="MCG2621836.1"/>
    </source>
</evidence>
<protein>
    <recommendedName>
        <fullName evidence="1">HTH-type transcriptional repressor KstR2 C-terminal domain-containing protein</fullName>
    </recommendedName>
</protein>
<keyword evidence="3" id="KW-1185">Reference proteome</keyword>
<name>A0ABS9L589_9MICC</name>
<evidence type="ECO:0000313" key="3">
    <source>
        <dbReference type="Proteomes" id="UP001165368"/>
    </source>
</evidence>
<dbReference type="Pfam" id="PF17932">
    <property type="entry name" value="TetR_C_24"/>
    <property type="match status" value="1"/>
</dbReference>